<dbReference type="AlphaFoldDB" id="A0A834U130"/>
<dbReference type="EMBL" id="JAAIUW010000005">
    <property type="protein sequence ID" value="KAF7830461.1"/>
    <property type="molecule type" value="Genomic_DNA"/>
</dbReference>
<name>A0A834U130_9FABA</name>
<protein>
    <submittedName>
        <fullName evidence="1">Uncharacterized protein</fullName>
    </submittedName>
</protein>
<evidence type="ECO:0000313" key="2">
    <source>
        <dbReference type="Proteomes" id="UP000634136"/>
    </source>
</evidence>
<accession>A0A834U130</accession>
<gene>
    <name evidence="1" type="ORF">G2W53_012794</name>
</gene>
<organism evidence="1 2">
    <name type="scientific">Senna tora</name>
    <dbReference type="NCBI Taxonomy" id="362788"/>
    <lineage>
        <taxon>Eukaryota</taxon>
        <taxon>Viridiplantae</taxon>
        <taxon>Streptophyta</taxon>
        <taxon>Embryophyta</taxon>
        <taxon>Tracheophyta</taxon>
        <taxon>Spermatophyta</taxon>
        <taxon>Magnoliopsida</taxon>
        <taxon>eudicotyledons</taxon>
        <taxon>Gunneridae</taxon>
        <taxon>Pentapetalae</taxon>
        <taxon>rosids</taxon>
        <taxon>fabids</taxon>
        <taxon>Fabales</taxon>
        <taxon>Fabaceae</taxon>
        <taxon>Caesalpinioideae</taxon>
        <taxon>Cassia clade</taxon>
        <taxon>Senna</taxon>
    </lineage>
</organism>
<reference evidence="1" key="1">
    <citation type="submission" date="2020-09" db="EMBL/GenBank/DDBJ databases">
        <title>Genome-Enabled Discovery of Anthraquinone Biosynthesis in Senna tora.</title>
        <authorList>
            <person name="Kang S.-H."/>
            <person name="Pandey R.P."/>
            <person name="Lee C.-M."/>
            <person name="Sim J.-S."/>
            <person name="Jeong J.-T."/>
            <person name="Choi B.-S."/>
            <person name="Jung M."/>
            <person name="Ginzburg D."/>
            <person name="Zhao K."/>
            <person name="Won S.Y."/>
            <person name="Oh T.-J."/>
            <person name="Yu Y."/>
            <person name="Kim N.-H."/>
            <person name="Lee O.R."/>
            <person name="Lee T.-H."/>
            <person name="Bashyal P."/>
            <person name="Kim T.-S."/>
            <person name="Lee W.-H."/>
            <person name="Kawkins C."/>
            <person name="Kim C.-K."/>
            <person name="Kim J.S."/>
            <person name="Ahn B.O."/>
            <person name="Rhee S.Y."/>
            <person name="Sohng J.K."/>
        </authorList>
    </citation>
    <scope>NUCLEOTIDE SEQUENCE</scope>
    <source>
        <tissue evidence="1">Leaf</tissue>
    </source>
</reference>
<keyword evidence="2" id="KW-1185">Reference proteome</keyword>
<evidence type="ECO:0000313" key="1">
    <source>
        <dbReference type="EMBL" id="KAF7830461.1"/>
    </source>
</evidence>
<comment type="caution">
    <text evidence="1">The sequence shown here is derived from an EMBL/GenBank/DDBJ whole genome shotgun (WGS) entry which is preliminary data.</text>
</comment>
<sequence length="21" mass="2216">MTVVGGNIRVAVGRITRMGEV</sequence>
<proteinExistence type="predicted"/>
<dbReference type="Proteomes" id="UP000634136">
    <property type="component" value="Unassembled WGS sequence"/>
</dbReference>